<dbReference type="EMBL" id="CM018048">
    <property type="protein sequence ID" value="KAA8522110.1"/>
    <property type="molecule type" value="Genomic_DNA"/>
</dbReference>
<proteinExistence type="predicted"/>
<dbReference type="Proteomes" id="UP000325577">
    <property type="component" value="Linkage Group LG5"/>
</dbReference>
<keyword evidence="3" id="KW-1185">Reference proteome</keyword>
<organism evidence="2 3">
    <name type="scientific">Nyssa sinensis</name>
    <dbReference type="NCBI Taxonomy" id="561372"/>
    <lineage>
        <taxon>Eukaryota</taxon>
        <taxon>Viridiplantae</taxon>
        <taxon>Streptophyta</taxon>
        <taxon>Embryophyta</taxon>
        <taxon>Tracheophyta</taxon>
        <taxon>Spermatophyta</taxon>
        <taxon>Magnoliopsida</taxon>
        <taxon>eudicotyledons</taxon>
        <taxon>Gunneridae</taxon>
        <taxon>Pentapetalae</taxon>
        <taxon>asterids</taxon>
        <taxon>Cornales</taxon>
        <taxon>Nyssaceae</taxon>
        <taxon>Nyssa</taxon>
    </lineage>
</organism>
<evidence type="ECO:0000313" key="2">
    <source>
        <dbReference type="EMBL" id="KAA8522110.1"/>
    </source>
</evidence>
<name>A0A5J4ZUU0_9ASTE</name>
<evidence type="ECO:0000313" key="3">
    <source>
        <dbReference type="Proteomes" id="UP000325577"/>
    </source>
</evidence>
<feature type="region of interest" description="Disordered" evidence="1">
    <location>
        <begin position="35"/>
        <end position="61"/>
    </location>
</feature>
<accession>A0A5J4ZUU0</accession>
<reference evidence="2 3" key="1">
    <citation type="submission" date="2019-09" db="EMBL/GenBank/DDBJ databases">
        <title>A chromosome-level genome assembly of the Chinese tupelo Nyssa sinensis.</title>
        <authorList>
            <person name="Yang X."/>
            <person name="Kang M."/>
            <person name="Yang Y."/>
            <person name="Xiong H."/>
            <person name="Wang M."/>
            <person name="Zhang Z."/>
            <person name="Wang Z."/>
            <person name="Wu H."/>
            <person name="Ma T."/>
            <person name="Liu J."/>
            <person name="Xi Z."/>
        </authorList>
    </citation>
    <scope>NUCLEOTIDE SEQUENCE [LARGE SCALE GENOMIC DNA]</scope>
    <source>
        <strain evidence="2">J267</strain>
        <tissue evidence="2">Leaf</tissue>
    </source>
</reference>
<dbReference type="AlphaFoldDB" id="A0A5J4ZUU0"/>
<evidence type="ECO:0000256" key="1">
    <source>
        <dbReference type="SAM" id="MobiDB-lite"/>
    </source>
</evidence>
<protein>
    <submittedName>
        <fullName evidence="2">Uncharacterized protein</fullName>
    </submittedName>
</protein>
<gene>
    <name evidence="2" type="ORF">F0562_012576</name>
</gene>
<sequence>MNPVVPLEEDDGSRTCNEFFSTRSVQLKHSMDDGSLIASPKHQQHPPTPTTNASKNLRGLNKPKCIKSGKVARSRHSFGVARLQQLSKQFWPIQ</sequence>